<evidence type="ECO:0000313" key="2">
    <source>
        <dbReference type="Proteomes" id="UP001163835"/>
    </source>
</evidence>
<dbReference type="Proteomes" id="UP001163835">
    <property type="component" value="Unassembled WGS sequence"/>
</dbReference>
<sequence length="152" mass="17738">IELTWSPQEIILSHPATRWFIIHGDGTAFRRSSIEFRCKYAFFEDQPYNATLIIRNHQATFEHISVGTGDRRVRLPYEFKDAMTLPSFTPKSAKEKFRALLKKTKGRKFRRNSLTLAEKMRKAWTEGSPAKVDFEALLRKYGMRNQNVKIGV</sequence>
<name>A0ACC1UE92_9AGAR</name>
<proteinExistence type="predicted"/>
<gene>
    <name evidence="1" type="ORF">F5876DRAFT_31026</name>
</gene>
<dbReference type="EMBL" id="MU794952">
    <property type="protein sequence ID" value="KAJ3815270.1"/>
    <property type="molecule type" value="Genomic_DNA"/>
</dbReference>
<reference evidence="1" key="1">
    <citation type="submission" date="2022-09" db="EMBL/GenBank/DDBJ databases">
        <title>A Global Phylogenomic Analysis of the Shiitake Genus Lentinula.</title>
        <authorList>
            <consortium name="DOE Joint Genome Institute"/>
            <person name="Sierra-Patev S."/>
            <person name="Min B."/>
            <person name="Naranjo-Ortiz M."/>
            <person name="Looney B."/>
            <person name="Konkel Z."/>
            <person name="Slot J.C."/>
            <person name="Sakamoto Y."/>
            <person name="Steenwyk J.L."/>
            <person name="Rokas A."/>
            <person name="Carro J."/>
            <person name="Camarero S."/>
            <person name="Ferreira P."/>
            <person name="Molpeceres G."/>
            <person name="Ruiz-Duenas F.J."/>
            <person name="Serrano A."/>
            <person name="Henrissat B."/>
            <person name="Drula E."/>
            <person name="Hughes K.W."/>
            <person name="Mata J.L."/>
            <person name="Ishikawa N.K."/>
            <person name="Vargas-Isla R."/>
            <person name="Ushijima S."/>
            <person name="Smith C.A."/>
            <person name="Ahrendt S."/>
            <person name="Andreopoulos W."/>
            <person name="He G."/>
            <person name="Labutti K."/>
            <person name="Lipzen A."/>
            <person name="Ng V."/>
            <person name="Riley R."/>
            <person name="Sandor L."/>
            <person name="Barry K."/>
            <person name="Martinez A.T."/>
            <person name="Xiao Y."/>
            <person name="Gibbons J.G."/>
            <person name="Terashima K."/>
            <person name="Grigoriev I.V."/>
            <person name="Hibbett D.S."/>
        </authorList>
    </citation>
    <scope>NUCLEOTIDE SEQUENCE</scope>
    <source>
        <strain evidence="1">TMI1499</strain>
    </source>
</reference>
<keyword evidence="2" id="KW-1185">Reference proteome</keyword>
<accession>A0ACC1UE92</accession>
<comment type="caution">
    <text evidence="1">The sequence shown here is derived from an EMBL/GenBank/DDBJ whole genome shotgun (WGS) entry which is preliminary data.</text>
</comment>
<evidence type="ECO:0000313" key="1">
    <source>
        <dbReference type="EMBL" id="KAJ3815270.1"/>
    </source>
</evidence>
<organism evidence="1 2">
    <name type="scientific">Lentinula aff. lateritia</name>
    <dbReference type="NCBI Taxonomy" id="2804960"/>
    <lineage>
        <taxon>Eukaryota</taxon>
        <taxon>Fungi</taxon>
        <taxon>Dikarya</taxon>
        <taxon>Basidiomycota</taxon>
        <taxon>Agaricomycotina</taxon>
        <taxon>Agaricomycetes</taxon>
        <taxon>Agaricomycetidae</taxon>
        <taxon>Agaricales</taxon>
        <taxon>Marasmiineae</taxon>
        <taxon>Omphalotaceae</taxon>
        <taxon>Lentinula</taxon>
    </lineage>
</organism>
<feature type="non-terminal residue" evidence="1">
    <location>
        <position position="1"/>
    </location>
</feature>
<protein>
    <submittedName>
        <fullName evidence="1">Uncharacterized protein</fullName>
    </submittedName>
</protein>